<accession>A0A9P6AMV3</accession>
<dbReference type="InterPro" id="IPR040521">
    <property type="entry name" value="KDZ"/>
</dbReference>
<dbReference type="AlphaFoldDB" id="A0A9P6AMV3"/>
<protein>
    <submittedName>
        <fullName evidence="1">Uncharacterized protein</fullName>
    </submittedName>
</protein>
<dbReference type="Pfam" id="PF18758">
    <property type="entry name" value="KDZ"/>
    <property type="match status" value="1"/>
</dbReference>
<dbReference type="PANTHER" id="PTHR33096">
    <property type="entry name" value="CXC2 DOMAIN-CONTAINING PROTEIN"/>
    <property type="match status" value="1"/>
</dbReference>
<dbReference type="EMBL" id="MU129053">
    <property type="protein sequence ID" value="KAF9508707.1"/>
    <property type="molecule type" value="Genomic_DNA"/>
</dbReference>
<comment type="caution">
    <text evidence="1">The sequence shown here is derived from an EMBL/GenBank/DDBJ whole genome shotgun (WGS) entry which is preliminary data.</text>
</comment>
<dbReference type="Proteomes" id="UP000886523">
    <property type="component" value="Unassembled WGS sequence"/>
</dbReference>
<reference evidence="1" key="1">
    <citation type="journal article" date="2020" name="Nat. Commun.">
        <title>Large-scale genome sequencing of mycorrhizal fungi provides insights into the early evolution of symbiotic traits.</title>
        <authorList>
            <person name="Miyauchi S."/>
            <person name="Kiss E."/>
            <person name="Kuo A."/>
            <person name="Drula E."/>
            <person name="Kohler A."/>
            <person name="Sanchez-Garcia M."/>
            <person name="Morin E."/>
            <person name="Andreopoulos B."/>
            <person name="Barry K.W."/>
            <person name="Bonito G."/>
            <person name="Buee M."/>
            <person name="Carver A."/>
            <person name="Chen C."/>
            <person name="Cichocki N."/>
            <person name="Clum A."/>
            <person name="Culley D."/>
            <person name="Crous P.W."/>
            <person name="Fauchery L."/>
            <person name="Girlanda M."/>
            <person name="Hayes R.D."/>
            <person name="Keri Z."/>
            <person name="LaButti K."/>
            <person name="Lipzen A."/>
            <person name="Lombard V."/>
            <person name="Magnuson J."/>
            <person name="Maillard F."/>
            <person name="Murat C."/>
            <person name="Nolan M."/>
            <person name="Ohm R.A."/>
            <person name="Pangilinan J."/>
            <person name="Pereira M.F."/>
            <person name="Perotto S."/>
            <person name="Peter M."/>
            <person name="Pfister S."/>
            <person name="Riley R."/>
            <person name="Sitrit Y."/>
            <person name="Stielow J.B."/>
            <person name="Szollosi G."/>
            <person name="Zifcakova L."/>
            <person name="Stursova M."/>
            <person name="Spatafora J.W."/>
            <person name="Tedersoo L."/>
            <person name="Vaario L.M."/>
            <person name="Yamada A."/>
            <person name="Yan M."/>
            <person name="Wang P."/>
            <person name="Xu J."/>
            <person name="Bruns T."/>
            <person name="Baldrian P."/>
            <person name="Vilgalys R."/>
            <person name="Dunand C."/>
            <person name="Henrissat B."/>
            <person name="Grigoriev I.V."/>
            <person name="Hibbett D."/>
            <person name="Nagy L.G."/>
            <person name="Martin F.M."/>
        </authorList>
    </citation>
    <scope>NUCLEOTIDE SEQUENCE</scope>
    <source>
        <strain evidence="1">UP504</strain>
    </source>
</reference>
<dbReference type="PANTHER" id="PTHR33096:SF1">
    <property type="entry name" value="CXC1-LIKE CYSTEINE CLUSTER ASSOCIATED WITH KDZ TRANSPOSASES DOMAIN-CONTAINING PROTEIN"/>
    <property type="match status" value="1"/>
</dbReference>
<gene>
    <name evidence="1" type="ORF">BS47DRAFT_1302517</name>
</gene>
<sequence>MCTTLTYYLALTPSYVRHQRAQPDVLQLPTPPVNVIGAWTIPREPVCLTFAFDINHLLWASTFFPNGIPNVTAWTSTLMAYLVQKGYDVPSLESLRKPFSKALQYFQLTQQWSNELMHTVVEAYQVNTNLCALPLSSDIVEDLSKDPVAMSYYSKEEDHQPSGKNEAPSPYLCSQCSLCFPSKPERDPNELFDSIQCLDACFQQVRCQGTGSKDPPKRADDLEAEDCLEPGLKVPDSVLNSCERSFLAANENHEKALMSAFADTGLMAMICCHDCVLSMVNITSVGEKQYYAVALLEALSVNSQHGGEQEFFMMLVAICIVAQLR</sequence>
<organism evidence="1 2">
    <name type="scientific">Hydnum rufescens UP504</name>
    <dbReference type="NCBI Taxonomy" id="1448309"/>
    <lineage>
        <taxon>Eukaryota</taxon>
        <taxon>Fungi</taxon>
        <taxon>Dikarya</taxon>
        <taxon>Basidiomycota</taxon>
        <taxon>Agaricomycotina</taxon>
        <taxon>Agaricomycetes</taxon>
        <taxon>Cantharellales</taxon>
        <taxon>Hydnaceae</taxon>
        <taxon>Hydnum</taxon>
    </lineage>
</organism>
<evidence type="ECO:0000313" key="2">
    <source>
        <dbReference type="Proteomes" id="UP000886523"/>
    </source>
</evidence>
<proteinExistence type="predicted"/>
<keyword evidence="2" id="KW-1185">Reference proteome</keyword>
<dbReference type="OrthoDB" id="3364670at2759"/>
<evidence type="ECO:0000313" key="1">
    <source>
        <dbReference type="EMBL" id="KAF9508707.1"/>
    </source>
</evidence>
<name>A0A9P6AMV3_9AGAM</name>